<evidence type="ECO:0000256" key="1">
    <source>
        <dbReference type="ARBA" id="ARBA00022475"/>
    </source>
</evidence>
<feature type="transmembrane region" description="Helical" evidence="5">
    <location>
        <begin position="162"/>
        <end position="183"/>
    </location>
</feature>
<dbReference type="AlphaFoldDB" id="A0A382CFT1"/>
<reference evidence="6" key="1">
    <citation type="submission" date="2018-05" db="EMBL/GenBank/DDBJ databases">
        <authorList>
            <person name="Lanie J.A."/>
            <person name="Ng W.-L."/>
            <person name="Kazmierczak K.M."/>
            <person name="Andrzejewski T.M."/>
            <person name="Davidsen T.M."/>
            <person name="Wayne K.J."/>
            <person name="Tettelin H."/>
            <person name="Glass J.I."/>
            <person name="Rusch D."/>
            <person name="Podicherti R."/>
            <person name="Tsui H.-C.T."/>
            <person name="Winkler M.E."/>
        </authorList>
    </citation>
    <scope>NUCLEOTIDE SEQUENCE</scope>
</reference>
<feature type="transmembrane region" description="Helical" evidence="5">
    <location>
        <begin position="204"/>
        <end position="228"/>
    </location>
</feature>
<feature type="non-terminal residue" evidence="6">
    <location>
        <position position="1"/>
    </location>
</feature>
<feature type="transmembrane region" description="Helical" evidence="5">
    <location>
        <begin position="102"/>
        <end position="124"/>
    </location>
</feature>
<dbReference type="GO" id="GO:0016020">
    <property type="term" value="C:membrane"/>
    <property type="evidence" value="ECO:0007669"/>
    <property type="project" value="InterPro"/>
</dbReference>
<feature type="transmembrane region" description="Helical" evidence="5">
    <location>
        <begin position="248"/>
        <end position="269"/>
    </location>
</feature>
<feature type="transmembrane region" description="Helical" evidence="5">
    <location>
        <begin position="48"/>
        <end position="72"/>
    </location>
</feature>
<sequence length="594" mass="67991">VGRRRAIIFGIISGGFFLWLVIGFWANIYVEALWFDQLNFSDVFWTTIGARFSIGLIFGIVAAIIVGLNMYLARHYASRSTELHLFEEELSELDRLFSGSKIVDIVTACAVVALSGILGLISMADWDRMLRFLNQEPFNAVDPIFGFDIGFFVFSLPFWNFIRFWLLLTVVASGIGVTLYYLYRGAVVIEERGMQIRSYVRNHLCILGAVVLVLIAWGYRLSMFRLLYSESGFAFGAGYTDLHARLQAYWLLLFISLACAGLFIASLYSQRRNLPFIAVGGMVGSMVLISGLYPFLVQELIVKPDEFEKETPYIEHNINYSLRGYGLDSVNEVPFQISENLTSDALQSNATTIQNIKLQDKRPLRRTYQQLQEIRTYYDFSSVDEDRYIIDGEYRQVMLAAREIAYDQIPSRTWQNEHLVYTHGYGLCLSPVNTATPEGLPHLFVKDIPPVSTSDVLQVTRPELYFGENMSNYSIVKTNQEEFDYPEGSENKFSTYEGVGGVQIDSYLRRIAFARYFDELNILISPLIRSDSQLMFHRQVLDRVKNIAPFLEYDYDPYLVIADGKLYWMIDAYTVTASYPYSQRSGGVYPQVQD</sequence>
<evidence type="ECO:0000256" key="4">
    <source>
        <dbReference type="ARBA" id="ARBA00023136"/>
    </source>
</evidence>
<keyword evidence="2 5" id="KW-0812">Transmembrane</keyword>
<dbReference type="InterPro" id="IPR005372">
    <property type="entry name" value="UPF0182"/>
</dbReference>
<keyword evidence="4 5" id="KW-0472">Membrane</keyword>
<feature type="transmembrane region" description="Helical" evidence="5">
    <location>
        <begin position="276"/>
        <end position="296"/>
    </location>
</feature>
<keyword evidence="3 5" id="KW-1133">Transmembrane helix</keyword>
<protein>
    <submittedName>
        <fullName evidence="6">Uncharacterized protein</fullName>
    </submittedName>
</protein>
<dbReference type="Pfam" id="PF03699">
    <property type="entry name" value="UPF0182"/>
    <property type="match status" value="1"/>
</dbReference>
<organism evidence="6">
    <name type="scientific">marine metagenome</name>
    <dbReference type="NCBI Taxonomy" id="408172"/>
    <lineage>
        <taxon>unclassified sequences</taxon>
        <taxon>metagenomes</taxon>
        <taxon>ecological metagenomes</taxon>
    </lineage>
</organism>
<accession>A0A382CFT1</accession>
<feature type="non-terminal residue" evidence="6">
    <location>
        <position position="594"/>
    </location>
</feature>
<feature type="transmembrane region" description="Helical" evidence="5">
    <location>
        <begin position="7"/>
        <end position="28"/>
    </location>
</feature>
<keyword evidence="1" id="KW-1003">Cell membrane</keyword>
<dbReference type="PANTHER" id="PTHR39344:SF1">
    <property type="entry name" value="UPF0182 PROTEIN SLL1060"/>
    <property type="match status" value="1"/>
</dbReference>
<gene>
    <name evidence="6" type="ORF">METZ01_LOCUS177021</name>
</gene>
<dbReference type="EMBL" id="UINC01034005">
    <property type="protein sequence ID" value="SVB24167.1"/>
    <property type="molecule type" value="Genomic_DNA"/>
</dbReference>
<evidence type="ECO:0000256" key="3">
    <source>
        <dbReference type="ARBA" id="ARBA00022989"/>
    </source>
</evidence>
<dbReference type="GO" id="GO:0005576">
    <property type="term" value="C:extracellular region"/>
    <property type="evidence" value="ECO:0007669"/>
    <property type="project" value="TreeGrafter"/>
</dbReference>
<dbReference type="PANTHER" id="PTHR39344">
    <property type="entry name" value="UPF0182 PROTEIN SLL1060"/>
    <property type="match status" value="1"/>
</dbReference>
<name>A0A382CFT1_9ZZZZ</name>
<evidence type="ECO:0000256" key="2">
    <source>
        <dbReference type="ARBA" id="ARBA00022692"/>
    </source>
</evidence>
<evidence type="ECO:0000313" key="6">
    <source>
        <dbReference type="EMBL" id="SVB24167.1"/>
    </source>
</evidence>
<proteinExistence type="predicted"/>
<evidence type="ECO:0000256" key="5">
    <source>
        <dbReference type="SAM" id="Phobius"/>
    </source>
</evidence>